<feature type="compositionally biased region" description="Low complexity" evidence="1">
    <location>
        <begin position="950"/>
        <end position="960"/>
    </location>
</feature>
<feature type="compositionally biased region" description="Polar residues" evidence="1">
    <location>
        <begin position="71"/>
        <end position="88"/>
    </location>
</feature>
<feature type="compositionally biased region" description="Low complexity" evidence="1">
    <location>
        <begin position="477"/>
        <end position="487"/>
    </location>
</feature>
<dbReference type="EMBL" id="JABSTU010000001">
    <property type="protein sequence ID" value="KAH8042037.1"/>
    <property type="molecule type" value="Genomic_DNA"/>
</dbReference>
<feature type="region of interest" description="Disordered" evidence="1">
    <location>
        <begin position="431"/>
        <end position="487"/>
    </location>
</feature>
<feature type="compositionally biased region" description="Basic and acidic residues" evidence="1">
    <location>
        <begin position="51"/>
        <end position="63"/>
    </location>
</feature>
<dbReference type="Proteomes" id="UP000821866">
    <property type="component" value="Chromosome 1"/>
</dbReference>
<feature type="compositionally biased region" description="Polar residues" evidence="1">
    <location>
        <begin position="829"/>
        <end position="841"/>
    </location>
</feature>
<feature type="region of interest" description="Disordered" evidence="1">
    <location>
        <begin position="798"/>
        <end position="817"/>
    </location>
</feature>
<feature type="compositionally biased region" description="Basic residues" evidence="1">
    <location>
        <begin position="885"/>
        <end position="900"/>
    </location>
</feature>
<accession>A0A9J6F895</accession>
<feature type="compositionally biased region" description="Polar residues" evidence="1">
    <location>
        <begin position="675"/>
        <end position="711"/>
    </location>
</feature>
<protein>
    <submittedName>
        <fullName evidence="2">Uncharacterized protein</fullName>
    </submittedName>
</protein>
<reference evidence="2" key="2">
    <citation type="submission" date="2021-09" db="EMBL/GenBank/DDBJ databases">
        <authorList>
            <person name="Jia N."/>
            <person name="Wang J."/>
            <person name="Shi W."/>
            <person name="Du L."/>
            <person name="Sun Y."/>
            <person name="Zhan W."/>
            <person name="Jiang J."/>
            <person name="Wang Q."/>
            <person name="Zhang B."/>
            <person name="Ji P."/>
            <person name="Sakyi L.B."/>
            <person name="Cui X."/>
            <person name="Yuan T."/>
            <person name="Jiang B."/>
            <person name="Yang W."/>
            <person name="Lam T.T.-Y."/>
            <person name="Chang Q."/>
            <person name="Ding S."/>
            <person name="Wang X."/>
            <person name="Zhu J."/>
            <person name="Ruan X."/>
            <person name="Zhao L."/>
            <person name="Wei J."/>
            <person name="Que T."/>
            <person name="Du C."/>
            <person name="Cheng J."/>
            <person name="Dai P."/>
            <person name="Han X."/>
            <person name="Huang E."/>
            <person name="Gao Y."/>
            <person name="Liu J."/>
            <person name="Shao H."/>
            <person name="Ye R."/>
            <person name="Li L."/>
            <person name="Wei W."/>
            <person name="Wang X."/>
            <person name="Wang C."/>
            <person name="Huo Q."/>
            <person name="Li W."/>
            <person name="Guo W."/>
            <person name="Chen H."/>
            <person name="Chen S."/>
            <person name="Zhou L."/>
            <person name="Zhou L."/>
            <person name="Ni X."/>
            <person name="Tian J."/>
            <person name="Zhou Y."/>
            <person name="Sheng Y."/>
            <person name="Liu T."/>
            <person name="Pan Y."/>
            <person name="Xia L."/>
            <person name="Li J."/>
            <person name="Zhao F."/>
            <person name="Cao W."/>
        </authorList>
    </citation>
    <scope>NUCLEOTIDE SEQUENCE</scope>
    <source>
        <strain evidence="2">Rmic-2018</strain>
        <tissue evidence="2">Larvae</tissue>
    </source>
</reference>
<keyword evidence="3" id="KW-1185">Reference proteome</keyword>
<feature type="region of interest" description="Disordered" evidence="1">
    <location>
        <begin position="614"/>
        <end position="729"/>
    </location>
</feature>
<feature type="compositionally biased region" description="Polar residues" evidence="1">
    <location>
        <begin position="390"/>
        <end position="418"/>
    </location>
</feature>
<reference evidence="2" key="1">
    <citation type="journal article" date="2020" name="Cell">
        <title>Large-Scale Comparative Analyses of Tick Genomes Elucidate Their Genetic Diversity and Vector Capacities.</title>
        <authorList>
            <consortium name="Tick Genome and Microbiome Consortium (TIGMIC)"/>
            <person name="Jia N."/>
            <person name="Wang J."/>
            <person name="Shi W."/>
            <person name="Du L."/>
            <person name="Sun Y."/>
            <person name="Zhan W."/>
            <person name="Jiang J.F."/>
            <person name="Wang Q."/>
            <person name="Zhang B."/>
            <person name="Ji P."/>
            <person name="Bell-Sakyi L."/>
            <person name="Cui X.M."/>
            <person name="Yuan T.T."/>
            <person name="Jiang B.G."/>
            <person name="Yang W.F."/>
            <person name="Lam T.T."/>
            <person name="Chang Q.C."/>
            <person name="Ding S.J."/>
            <person name="Wang X.J."/>
            <person name="Zhu J.G."/>
            <person name="Ruan X.D."/>
            <person name="Zhao L."/>
            <person name="Wei J.T."/>
            <person name="Ye R.Z."/>
            <person name="Que T.C."/>
            <person name="Du C.H."/>
            <person name="Zhou Y.H."/>
            <person name="Cheng J.X."/>
            <person name="Dai P.F."/>
            <person name="Guo W.B."/>
            <person name="Han X.H."/>
            <person name="Huang E.J."/>
            <person name="Li L.F."/>
            <person name="Wei W."/>
            <person name="Gao Y.C."/>
            <person name="Liu J.Z."/>
            <person name="Shao H.Z."/>
            <person name="Wang X."/>
            <person name="Wang C.C."/>
            <person name="Yang T.C."/>
            <person name="Huo Q.B."/>
            <person name="Li W."/>
            <person name="Chen H.Y."/>
            <person name="Chen S.E."/>
            <person name="Zhou L.G."/>
            <person name="Ni X.B."/>
            <person name="Tian J.H."/>
            <person name="Sheng Y."/>
            <person name="Liu T."/>
            <person name="Pan Y.S."/>
            <person name="Xia L.Y."/>
            <person name="Li J."/>
            <person name="Zhao F."/>
            <person name="Cao W.C."/>
        </authorList>
    </citation>
    <scope>NUCLEOTIDE SEQUENCE</scope>
    <source>
        <strain evidence="2">Rmic-2018</strain>
    </source>
</reference>
<feature type="compositionally biased region" description="Polar residues" evidence="1">
    <location>
        <begin position="638"/>
        <end position="661"/>
    </location>
</feature>
<feature type="region of interest" description="Disordered" evidence="1">
    <location>
        <begin position="1"/>
        <end position="199"/>
    </location>
</feature>
<feature type="region of interest" description="Disordered" evidence="1">
    <location>
        <begin position="859"/>
        <end position="912"/>
    </location>
</feature>
<name>A0A9J6F895_RHIMP</name>
<feature type="compositionally biased region" description="Polar residues" evidence="1">
    <location>
        <begin position="1067"/>
        <end position="1081"/>
    </location>
</feature>
<feature type="compositionally biased region" description="Basic and acidic residues" evidence="1">
    <location>
        <begin position="90"/>
        <end position="99"/>
    </location>
</feature>
<comment type="caution">
    <text evidence="2">The sequence shown here is derived from an EMBL/GenBank/DDBJ whole genome shotgun (WGS) entry which is preliminary data.</text>
</comment>
<feature type="compositionally biased region" description="Basic and acidic residues" evidence="1">
    <location>
        <begin position="371"/>
        <end position="385"/>
    </location>
</feature>
<gene>
    <name evidence="2" type="ORF">HPB51_020150</name>
</gene>
<feature type="compositionally biased region" description="Polar residues" evidence="1">
    <location>
        <begin position="179"/>
        <end position="195"/>
    </location>
</feature>
<feature type="region of interest" description="Disordered" evidence="1">
    <location>
        <begin position="1062"/>
        <end position="1081"/>
    </location>
</feature>
<feature type="region of interest" description="Disordered" evidence="1">
    <location>
        <begin position="358"/>
        <end position="418"/>
    </location>
</feature>
<feature type="region of interest" description="Disordered" evidence="1">
    <location>
        <begin position="743"/>
        <end position="766"/>
    </location>
</feature>
<dbReference type="AlphaFoldDB" id="A0A9J6F895"/>
<proteinExistence type="predicted"/>
<feature type="compositionally biased region" description="Low complexity" evidence="1">
    <location>
        <begin position="432"/>
        <end position="449"/>
    </location>
</feature>
<feature type="compositionally biased region" description="Polar residues" evidence="1">
    <location>
        <begin position="614"/>
        <end position="632"/>
    </location>
</feature>
<feature type="region of interest" description="Disordered" evidence="1">
    <location>
        <begin position="225"/>
        <end position="279"/>
    </location>
</feature>
<organism evidence="2 3">
    <name type="scientific">Rhipicephalus microplus</name>
    <name type="common">Cattle tick</name>
    <name type="synonym">Boophilus microplus</name>
    <dbReference type="NCBI Taxonomy" id="6941"/>
    <lineage>
        <taxon>Eukaryota</taxon>
        <taxon>Metazoa</taxon>
        <taxon>Ecdysozoa</taxon>
        <taxon>Arthropoda</taxon>
        <taxon>Chelicerata</taxon>
        <taxon>Arachnida</taxon>
        <taxon>Acari</taxon>
        <taxon>Parasitiformes</taxon>
        <taxon>Ixodida</taxon>
        <taxon>Ixodoidea</taxon>
        <taxon>Ixodidae</taxon>
        <taxon>Rhipicephalinae</taxon>
        <taxon>Rhipicephalus</taxon>
        <taxon>Boophilus</taxon>
    </lineage>
</organism>
<feature type="compositionally biased region" description="Polar residues" evidence="1">
    <location>
        <begin position="360"/>
        <end position="370"/>
    </location>
</feature>
<feature type="compositionally biased region" description="Basic residues" evidence="1">
    <location>
        <begin position="968"/>
        <end position="980"/>
    </location>
</feature>
<feature type="compositionally biased region" description="Polar residues" evidence="1">
    <location>
        <begin position="225"/>
        <end position="252"/>
    </location>
</feature>
<feature type="region of interest" description="Disordered" evidence="1">
    <location>
        <begin position="950"/>
        <end position="992"/>
    </location>
</feature>
<feature type="region of interest" description="Disordered" evidence="1">
    <location>
        <begin position="829"/>
        <end position="848"/>
    </location>
</feature>
<feature type="compositionally biased region" description="Polar residues" evidence="1">
    <location>
        <begin position="1"/>
        <end position="26"/>
    </location>
</feature>
<sequence length="1171" mass="123380">MTLSENYSSTPSRPKPYTTITDSTTGLVIEGRNSDAPIDVSGIATSSDTPADEKKTPSQRRTDTGGGIETMKTSQNETEGPSSGSIASTKRKDDCKDDDNSSVDNSPHGKPVVFEATPNMKVTGASSLLATDGKVETSERTLGSATGDVYDENITEQNDAPSDEPLKRRPGDLSVPSEGESTVNESKTQPKKSQGTGTGYVVAVTFTPTDDDETMTTLSPLTTLNNVVGSNKEQSQSVTSEAQVTTPSSKPASNEPGDRELGGIDVPEPISSSEEKPAGQSIARVVSLMMNMNESSKPASVPSTIGDSVLSAAVKYTPLPISSVSISTVGPSTATLSALGYETVKEIQIASEPALAPNLKDSQLISPTTSLDRKQDTDRELRNGEVAESVANQDSASQATPPNVIEPQSVTAAPTPTTGIISAGHYSLIDVPSSETSTDTSSTPDAAPSEVTSTPASLDVTAAYRTTTTSSVEGPVTEATSSTSTSGALAELSFTQNAPGNLTVSTETPQVSAQEHDAATQFLNESKPELGAVPAEVPSEVVINSTGATQENALAENMSTNESSPAYPPLFSTSEGLLPGKTGTITEDAQGASIEAPSLKPTLVVTNEQVPVSSFRGTDEQTLQANVPTAKSSPPAINESSLTFSSMASDEQGSQENVNTPASPPAAITEPSPPSRLSSAGVQGFQESLPTSEGPTLVNPSILTNAEATNKSSPTSFFVPPSSTSVPSTVTENTNVVTMQTATDNENESSGTTELASPPDTTVATSTLPTVHVPKRQQVTPGLPLKRPIFPARQPSFTTTVGQRRLRPSDLVGTDGNYVQTTTTRAPITNSYTNSANIPSTNEDEQTSHPVIETPNIHLRRPHFPRPLSANRHATTRGKAPGRATGRRRKPGSRGGKRRTTTTPPPQDTTTVAPLLLEDTNAGPSGIAEFGARIGARVSQGPHLLVPMTETPPTSEPQTTHGDFNRPVKARRTKRPKTRPMTRPPGTEYNDVRYANRAPGFASTRIAVDKETAYETTHGAYITDVAPASTTYRTKSPLVAEVTLPFTESTGTSALSTVEYDEPLNDQPESSNAEDLGQDSSLLPHNTAVQSQSFDSQLLQNQPDANIGSDVTKHTAETTITPHIPTESLIILNNEATIINDKKNQNCLKLLLNQLLHHFQPRHLQLLTVRN</sequence>
<evidence type="ECO:0000256" key="1">
    <source>
        <dbReference type="SAM" id="MobiDB-lite"/>
    </source>
</evidence>
<evidence type="ECO:0000313" key="3">
    <source>
        <dbReference type="Proteomes" id="UP000821866"/>
    </source>
</evidence>
<feature type="compositionally biased region" description="Low complexity" evidence="1">
    <location>
        <begin position="712"/>
        <end position="729"/>
    </location>
</feature>
<evidence type="ECO:0000313" key="2">
    <source>
        <dbReference type="EMBL" id="KAH8042037.1"/>
    </source>
</evidence>